<keyword evidence="6" id="KW-0067">ATP-binding</keyword>
<dbReference type="InterPro" id="IPR043519">
    <property type="entry name" value="NT_sf"/>
</dbReference>
<evidence type="ECO:0000256" key="5">
    <source>
        <dbReference type="ARBA" id="ARBA00022741"/>
    </source>
</evidence>
<evidence type="ECO:0000256" key="4">
    <source>
        <dbReference type="ARBA" id="ARBA00022723"/>
    </source>
</evidence>
<evidence type="ECO:0000313" key="10">
    <source>
        <dbReference type="Proteomes" id="UP001595818"/>
    </source>
</evidence>
<dbReference type="InterPro" id="IPR052038">
    <property type="entry name" value="Type-VII_TA_antitoxin"/>
</dbReference>
<dbReference type="CDD" id="cd05403">
    <property type="entry name" value="NT_KNTase_like"/>
    <property type="match status" value="1"/>
</dbReference>
<comment type="caution">
    <text evidence="9">The sequence shown here is derived from an EMBL/GenBank/DDBJ whole genome shotgun (WGS) entry which is preliminary data.</text>
</comment>
<protein>
    <submittedName>
        <fullName evidence="9">Nucleotidyltransferase family protein</fullName>
    </submittedName>
</protein>
<keyword evidence="3" id="KW-0548">Nucleotidyltransferase</keyword>
<dbReference type="RefSeq" id="WP_377068158.1">
    <property type="nucleotide sequence ID" value="NZ_JBHSJJ010000017.1"/>
</dbReference>
<evidence type="ECO:0000256" key="1">
    <source>
        <dbReference type="ARBA" id="ARBA00001946"/>
    </source>
</evidence>
<dbReference type="EMBL" id="JBHSJJ010000017">
    <property type="protein sequence ID" value="MFC4874375.1"/>
    <property type="molecule type" value="Genomic_DNA"/>
</dbReference>
<keyword evidence="7" id="KW-0460">Magnesium</keyword>
<dbReference type="PANTHER" id="PTHR33571">
    <property type="entry name" value="SSL8005 PROTEIN"/>
    <property type="match status" value="1"/>
</dbReference>
<dbReference type="InterPro" id="IPR041633">
    <property type="entry name" value="Polbeta"/>
</dbReference>
<keyword evidence="5" id="KW-0547">Nucleotide-binding</keyword>
<keyword evidence="2" id="KW-0808">Transferase</keyword>
<gene>
    <name evidence="9" type="ORF">ACFPFU_21910</name>
</gene>
<organism evidence="9 10">
    <name type="scientific">Negadavirga shengliensis</name>
    <dbReference type="NCBI Taxonomy" id="1389218"/>
    <lineage>
        <taxon>Bacteria</taxon>
        <taxon>Pseudomonadati</taxon>
        <taxon>Bacteroidota</taxon>
        <taxon>Cytophagia</taxon>
        <taxon>Cytophagales</taxon>
        <taxon>Cyclobacteriaceae</taxon>
        <taxon>Negadavirga</taxon>
    </lineage>
</organism>
<evidence type="ECO:0000313" key="9">
    <source>
        <dbReference type="EMBL" id="MFC4874375.1"/>
    </source>
</evidence>
<dbReference type="Proteomes" id="UP001595818">
    <property type="component" value="Unassembled WGS sequence"/>
</dbReference>
<evidence type="ECO:0000256" key="7">
    <source>
        <dbReference type="ARBA" id="ARBA00022842"/>
    </source>
</evidence>
<name>A0ABV9T6K0_9BACT</name>
<comment type="cofactor">
    <cofactor evidence="1">
        <name>Mg(2+)</name>
        <dbReference type="ChEBI" id="CHEBI:18420"/>
    </cofactor>
</comment>
<keyword evidence="10" id="KW-1185">Reference proteome</keyword>
<accession>A0ABV9T6K0</accession>
<evidence type="ECO:0000259" key="8">
    <source>
        <dbReference type="Pfam" id="PF18765"/>
    </source>
</evidence>
<keyword evidence="4" id="KW-0479">Metal-binding</keyword>
<evidence type="ECO:0000256" key="3">
    <source>
        <dbReference type="ARBA" id="ARBA00022695"/>
    </source>
</evidence>
<dbReference type="PANTHER" id="PTHR33571:SF12">
    <property type="entry name" value="BSL3053 PROTEIN"/>
    <property type="match status" value="1"/>
</dbReference>
<evidence type="ECO:0000256" key="6">
    <source>
        <dbReference type="ARBA" id="ARBA00022840"/>
    </source>
</evidence>
<feature type="domain" description="Polymerase beta nucleotidyltransferase" evidence="8">
    <location>
        <begin position="10"/>
        <end position="99"/>
    </location>
</feature>
<dbReference type="SUPFAM" id="SSF81301">
    <property type="entry name" value="Nucleotidyltransferase"/>
    <property type="match status" value="1"/>
</dbReference>
<sequence>MVDLIKDNQEALIKLCQQYHAQTMHVFGSASTNHFHEFGDVDILISFKEIPIEKYTDNYFCLHEELEQLFGRKVDLIAERSLSNPCFIKRVEDTKQLLYAA</sequence>
<proteinExistence type="predicted"/>
<evidence type="ECO:0000256" key="2">
    <source>
        <dbReference type="ARBA" id="ARBA00022679"/>
    </source>
</evidence>
<dbReference type="Gene3D" id="3.30.460.10">
    <property type="entry name" value="Beta Polymerase, domain 2"/>
    <property type="match status" value="1"/>
</dbReference>
<reference evidence="10" key="1">
    <citation type="journal article" date="2019" name="Int. J. Syst. Evol. Microbiol.">
        <title>The Global Catalogue of Microorganisms (GCM) 10K type strain sequencing project: providing services to taxonomists for standard genome sequencing and annotation.</title>
        <authorList>
            <consortium name="The Broad Institute Genomics Platform"/>
            <consortium name="The Broad Institute Genome Sequencing Center for Infectious Disease"/>
            <person name="Wu L."/>
            <person name="Ma J."/>
        </authorList>
    </citation>
    <scope>NUCLEOTIDE SEQUENCE [LARGE SCALE GENOMIC DNA]</scope>
    <source>
        <strain evidence="10">CGMCC 4.7466</strain>
    </source>
</reference>
<dbReference type="Pfam" id="PF18765">
    <property type="entry name" value="Polbeta"/>
    <property type="match status" value="1"/>
</dbReference>